<proteinExistence type="predicted"/>
<name>A0A6M3LTI8_9ZZZZ</name>
<evidence type="ECO:0000313" key="1">
    <source>
        <dbReference type="EMBL" id="QJA98133.1"/>
    </source>
</evidence>
<reference evidence="1" key="1">
    <citation type="submission" date="2020-03" db="EMBL/GenBank/DDBJ databases">
        <title>The deep terrestrial virosphere.</title>
        <authorList>
            <person name="Holmfeldt K."/>
            <person name="Nilsson E."/>
            <person name="Simone D."/>
            <person name="Lopez-Fernandez M."/>
            <person name="Wu X."/>
            <person name="de Brujin I."/>
            <person name="Lundin D."/>
            <person name="Andersson A."/>
            <person name="Bertilsson S."/>
            <person name="Dopson M."/>
        </authorList>
    </citation>
    <scope>NUCLEOTIDE SEQUENCE</scope>
    <source>
        <strain evidence="1">MM415B05665</strain>
    </source>
</reference>
<dbReference type="EMBL" id="MT143555">
    <property type="protein sequence ID" value="QJA98133.1"/>
    <property type="molecule type" value="Genomic_DNA"/>
</dbReference>
<accession>A0A6M3LTI8</accession>
<gene>
    <name evidence="1" type="ORF">MM415B05665_0008</name>
</gene>
<sequence>MTILNPTGIDDDWPVPLVRSECGREIYPLPDMDHEPEPDIYEVCGFGVFDGDLYPWGE</sequence>
<organism evidence="1">
    <name type="scientific">viral metagenome</name>
    <dbReference type="NCBI Taxonomy" id="1070528"/>
    <lineage>
        <taxon>unclassified sequences</taxon>
        <taxon>metagenomes</taxon>
        <taxon>organismal metagenomes</taxon>
    </lineage>
</organism>
<protein>
    <submittedName>
        <fullName evidence="1">Uncharacterized protein</fullName>
    </submittedName>
</protein>
<dbReference type="AlphaFoldDB" id="A0A6M3LTI8"/>